<name>A0A1M5BNL4_9BACT</name>
<evidence type="ECO:0000313" key="2">
    <source>
        <dbReference type="EMBL" id="SHF43980.1"/>
    </source>
</evidence>
<protein>
    <submittedName>
        <fullName evidence="2">Uncharacterized protein</fullName>
    </submittedName>
</protein>
<keyword evidence="3" id="KW-1185">Reference proteome</keyword>
<feature type="compositionally biased region" description="Polar residues" evidence="1">
    <location>
        <begin position="12"/>
        <end position="21"/>
    </location>
</feature>
<sequence>MSHKKRKAMPSFHNTTKTDNNLAAGGKNGPQLTDNRRQWEMY</sequence>
<proteinExistence type="predicted"/>
<dbReference type="AlphaFoldDB" id="A0A1M5BNL4"/>
<gene>
    <name evidence="2" type="ORF">SAMN05444008_10816</name>
</gene>
<evidence type="ECO:0000313" key="3">
    <source>
        <dbReference type="Proteomes" id="UP000184368"/>
    </source>
</evidence>
<reference evidence="2 3" key="1">
    <citation type="submission" date="2016-11" db="EMBL/GenBank/DDBJ databases">
        <authorList>
            <person name="Jaros S."/>
            <person name="Januszkiewicz K."/>
            <person name="Wedrychowicz H."/>
        </authorList>
    </citation>
    <scope>NUCLEOTIDE SEQUENCE [LARGE SCALE GENOMIC DNA]</scope>
    <source>
        <strain evidence="2 3">DSM 26897</strain>
    </source>
</reference>
<dbReference type="EMBL" id="FQUO01000008">
    <property type="protein sequence ID" value="SHF43980.1"/>
    <property type="molecule type" value="Genomic_DNA"/>
</dbReference>
<organism evidence="2 3">
    <name type="scientific">Cnuella takakiae</name>
    <dbReference type="NCBI Taxonomy" id="1302690"/>
    <lineage>
        <taxon>Bacteria</taxon>
        <taxon>Pseudomonadati</taxon>
        <taxon>Bacteroidota</taxon>
        <taxon>Chitinophagia</taxon>
        <taxon>Chitinophagales</taxon>
        <taxon>Chitinophagaceae</taxon>
        <taxon>Cnuella</taxon>
    </lineage>
</organism>
<feature type="region of interest" description="Disordered" evidence="1">
    <location>
        <begin position="1"/>
        <end position="42"/>
    </location>
</feature>
<evidence type="ECO:0000256" key="1">
    <source>
        <dbReference type="SAM" id="MobiDB-lite"/>
    </source>
</evidence>
<accession>A0A1M5BNL4</accession>
<dbReference type="Proteomes" id="UP000184368">
    <property type="component" value="Unassembled WGS sequence"/>
</dbReference>